<sequence>MRRLVALAIGLLLLVPALLALTALRKSTPAPERLGYRPSFEVTFFTSLEHRYLLSELLFYDAVFYYGTILDLHQPPDYAMLLKYVDTSTRLNPYNIDSYYFGQAILTWDAGLVKPMNHILERGVKKREWDFYMPFFIGFNNSYFLKDYQKAAQYMGKAAQLNPKMAFLSNLAGRFYYEANQTEQAVQYLKVVYEGTYSDQVRRGIKTRIEALETILFLEKAVQRYEKETGHKPAQLADLVAGGVLKGVPPDPYGGTFYYDRNDGRIKTTSKLAVHGAAHDRH</sequence>
<dbReference type="EMBL" id="CP076724">
    <property type="protein sequence ID" value="QWV99027.1"/>
    <property type="molecule type" value="Genomic_DNA"/>
</dbReference>
<dbReference type="Pfam" id="PF14559">
    <property type="entry name" value="TPR_19"/>
    <property type="match status" value="1"/>
</dbReference>
<gene>
    <name evidence="1" type="ORF">KP005_07020</name>
</gene>
<proteinExistence type="predicted"/>
<protein>
    <submittedName>
        <fullName evidence="1">Tetratricopeptide repeat protein</fullName>
    </submittedName>
</protein>
<evidence type="ECO:0000313" key="2">
    <source>
        <dbReference type="Proteomes" id="UP000683493"/>
    </source>
</evidence>
<evidence type="ECO:0000313" key="1">
    <source>
        <dbReference type="EMBL" id="QWV99027.1"/>
    </source>
</evidence>
<accession>A0ABX8JQX9</accession>
<name>A0ABX8JQX9_9BACT</name>
<keyword evidence="2" id="KW-1185">Reference proteome</keyword>
<dbReference type="Proteomes" id="UP000683493">
    <property type="component" value="Chromosome"/>
</dbReference>
<organism evidence="1 2">
    <name type="scientific">Geomonas diazotrophica</name>
    <dbReference type="NCBI Taxonomy" id="2843197"/>
    <lineage>
        <taxon>Bacteria</taxon>
        <taxon>Pseudomonadati</taxon>
        <taxon>Thermodesulfobacteriota</taxon>
        <taxon>Desulfuromonadia</taxon>
        <taxon>Geobacterales</taxon>
        <taxon>Geobacteraceae</taxon>
        <taxon>Geomonas</taxon>
    </lineage>
</organism>
<reference evidence="1 2" key="1">
    <citation type="submission" date="2021-06" db="EMBL/GenBank/DDBJ databases">
        <title>Gemonas diversity in paddy soil.</title>
        <authorList>
            <person name="Liu G."/>
        </authorList>
    </citation>
    <scope>NUCLEOTIDE SEQUENCE [LARGE SCALE GENOMIC DNA]</scope>
    <source>
        <strain evidence="1 2">RG29</strain>
    </source>
</reference>